<reference evidence="1 2" key="1">
    <citation type="submission" date="2016-11" db="EMBL/GenBank/DDBJ databases">
        <authorList>
            <person name="Jaros S."/>
            <person name="Januszkiewicz K."/>
            <person name="Wedrychowicz H."/>
        </authorList>
    </citation>
    <scope>NUCLEOTIDE SEQUENCE [LARGE SCALE GENOMIC DNA]</scope>
    <source>
        <strain evidence="1 2">Con a/3</strain>
    </source>
</reference>
<dbReference type="Proteomes" id="UP000188597">
    <property type="component" value="Unassembled WGS sequence"/>
</dbReference>
<accession>A0A1V3G9J7</accession>
<dbReference type="AlphaFoldDB" id="A0A1V3G9J7"/>
<evidence type="ECO:0000313" key="2">
    <source>
        <dbReference type="Proteomes" id="UP000188597"/>
    </source>
</evidence>
<organism evidence="1 2">
    <name type="scientific">Fictibacillus arsenicus</name>
    <dbReference type="NCBI Taxonomy" id="255247"/>
    <lineage>
        <taxon>Bacteria</taxon>
        <taxon>Bacillati</taxon>
        <taxon>Bacillota</taxon>
        <taxon>Bacilli</taxon>
        <taxon>Bacillales</taxon>
        <taxon>Fictibacillaceae</taxon>
        <taxon>Fictibacillus</taxon>
    </lineage>
</organism>
<dbReference type="OrthoDB" id="2970713at2"/>
<sequence length="70" mass="7903">MSWFKKSPLYLVHLTISPGESFKAQQLLSTWGIPFKLEMSSSCILLKVKEEDIELAKNVVKFACIKTGDV</sequence>
<dbReference type="RefSeq" id="WP_077363588.1">
    <property type="nucleotide sequence ID" value="NZ_MQMF01000002.1"/>
</dbReference>
<evidence type="ECO:0000313" key="1">
    <source>
        <dbReference type="EMBL" id="OOE13079.1"/>
    </source>
</evidence>
<comment type="caution">
    <text evidence="1">The sequence shown here is derived from an EMBL/GenBank/DDBJ whole genome shotgun (WGS) entry which is preliminary data.</text>
</comment>
<dbReference type="EMBL" id="MQMF01000002">
    <property type="protein sequence ID" value="OOE13079.1"/>
    <property type="molecule type" value="Genomic_DNA"/>
</dbReference>
<protein>
    <recommendedName>
        <fullName evidence="3">DUF2007 domain-containing protein</fullName>
    </recommendedName>
</protein>
<gene>
    <name evidence="1" type="ORF">UN64_13680</name>
</gene>
<name>A0A1V3G9J7_9BACL</name>
<evidence type="ECO:0008006" key="3">
    <source>
        <dbReference type="Google" id="ProtNLM"/>
    </source>
</evidence>
<proteinExistence type="predicted"/>